<keyword evidence="3" id="KW-0378">Hydrolase</keyword>
<sequence length="687" mass="80902">MQIRRLRYEGNYGIVGQVINVPVDVNNMVQQLPRRIDDDFAFNVNIKKKLIHKSNYLSGFVRKSVIKAWLRYLVNQPLYKHYDIKIDWSVFDKDMDDYIGLEFQIESVDPDFAPESEILLARQHTLLWNKEQCLDISPGQNSSLINIIYDVHGEELSFPEIYYGVPRQFDLNVRVTPYMMATSEIRRTDPRGATPHVLFMAMKMLRIRVVEGIYNMFRCVKQTESITRKMLEDRNFMDECIDKNFVFLKSIPNSIQYWMTRKKDLFAMLRQLGKPTVFFTISANEIKWPKLLKILHGLSDSFKDIHVEDPLVNLNRSQRNHLVNEDPVTCYVYFNKLVDTIMAMLHAKMTYNPFGPYRVLDYFLRIEFQHRGSPHAHVLLWLENDPHEKISENMPKTIQLLNYLCSVSRNDLPGELYANQVHKHTFTCTKRGETSCRFGIPYSPMTETRVLLPLPKDDGCKNGLQTRATKLRKLLEEKNYETLGEFLVDNNLTMAHYLDTIRAALRRPTEVFKRDLSEIYTNNFNPWIARTVCANRDLQFILEEYSCAAYVVEYVNKSNRGISNLYQELIKMQEQNPEKEYVEIMKQLGVKFLNTVEMSSQEAAWYLLRQPMSRSSCEVSYIPTVWPQERHKLRKRKAVMDEENLDENSTDIWTKSMIQRYEERPSELEDKCLADFVAWYTPVTKKG</sequence>
<accession>A0A8X7BNR1</accession>
<keyword evidence="3" id="KW-0347">Helicase</keyword>
<feature type="domain" description="Helitron helicase-like" evidence="1">
    <location>
        <begin position="226"/>
        <end position="380"/>
    </location>
</feature>
<dbReference type="Proteomes" id="UP000887159">
    <property type="component" value="Unassembled WGS sequence"/>
</dbReference>
<keyword evidence="3" id="KW-0067">ATP-binding</keyword>
<dbReference type="InterPro" id="IPR025476">
    <property type="entry name" value="Helitron_helicase-like"/>
</dbReference>
<dbReference type="AlphaFoldDB" id="A0A8X7BNR1"/>
<organism evidence="3 4">
    <name type="scientific">Trichonephila clavipes</name>
    <name type="common">Golden silk orbweaver</name>
    <name type="synonym">Nephila clavipes</name>
    <dbReference type="NCBI Taxonomy" id="2585209"/>
    <lineage>
        <taxon>Eukaryota</taxon>
        <taxon>Metazoa</taxon>
        <taxon>Ecdysozoa</taxon>
        <taxon>Arthropoda</taxon>
        <taxon>Chelicerata</taxon>
        <taxon>Arachnida</taxon>
        <taxon>Araneae</taxon>
        <taxon>Araneomorphae</taxon>
        <taxon>Entelegynae</taxon>
        <taxon>Araneoidea</taxon>
        <taxon>Nephilidae</taxon>
        <taxon>Trichonephila</taxon>
    </lineage>
</organism>
<proteinExistence type="predicted"/>
<comment type="caution">
    <text evidence="3">The sequence shown here is derived from an EMBL/GenBank/DDBJ whole genome shotgun (WGS) entry which is preliminary data.</text>
</comment>
<reference evidence="3" key="1">
    <citation type="submission" date="2020-08" db="EMBL/GenBank/DDBJ databases">
        <title>Multicomponent nature underlies the extraordinary mechanical properties of spider dragline silk.</title>
        <authorList>
            <person name="Kono N."/>
            <person name="Nakamura H."/>
            <person name="Mori M."/>
            <person name="Yoshida Y."/>
            <person name="Ohtoshi R."/>
            <person name="Malay A.D."/>
            <person name="Moran D.A.P."/>
            <person name="Tomita M."/>
            <person name="Numata K."/>
            <person name="Arakawa K."/>
        </authorList>
    </citation>
    <scope>NUCLEOTIDE SEQUENCE</scope>
</reference>
<dbReference type="GO" id="GO:0004386">
    <property type="term" value="F:helicase activity"/>
    <property type="evidence" value="ECO:0007669"/>
    <property type="project" value="UniProtKB-KW"/>
</dbReference>
<keyword evidence="3" id="KW-0547">Nucleotide-binding</keyword>
<dbReference type="PANTHER" id="PTHR47642">
    <property type="entry name" value="ATP-DEPENDENT DNA HELICASE"/>
    <property type="match status" value="1"/>
</dbReference>
<dbReference type="Pfam" id="PF14214">
    <property type="entry name" value="Helitron_like_N"/>
    <property type="match status" value="1"/>
</dbReference>
<dbReference type="EMBL" id="BMAU01021438">
    <property type="protein sequence ID" value="GFY36814.1"/>
    <property type="molecule type" value="Genomic_DNA"/>
</dbReference>
<keyword evidence="4" id="KW-1185">Reference proteome</keyword>
<name>A0A8X7BNR1_TRICX</name>
<protein>
    <submittedName>
        <fullName evidence="3">ATP-dependent DNA helicase</fullName>
    </submittedName>
</protein>
<evidence type="ECO:0000313" key="3">
    <source>
        <dbReference type="EMBL" id="GFY36814.1"/>
    </source>
</evidence>
<dbReference type="InterPro" id="IPR046700">
    <property type="entry name" value="DUF6570"/>
</dbReference>
<feature type="domain" description="DUF6570" evidence="2">
    <location>
        <begin position="2"/>
        <end position="89"/>
    </location>
</feature>
<dbReference type="InterPro" id="IPR051055">
    <property type="entry name" value="PIF1_helicase"/>
</dbReference>
<dbReference type="PANTHER" id="PTHR47642:SF7">
    <property type="entry name" value="ATP-DEPENDENT DNA HELICASE PIF1"/>
    <property type="match status" value="1"/>
</dbReference>
<evidence type="ECO:0000313" key="4">
    <source>
        <dbReference type="Proteomes" id="UP000887159"/>
    </source>
</evidence>
<dbReference type="Pfam" id="PF20209">
    <property type="entry name" value="DUF6570"/>
    <property type="match status" value="1"/>
</dbReference>
<evidence type="ECO:0000259" key="1">
    <source>
        <dbReference type="Pfam" id="PF14214"/>
    </source>
</evidence>
<gene>
    <name evidence="3" type="primary">EVAR_87468_1</name>
    <name evidence="3" type="ORF">TNCV_2567761</name>
</gene>
<evidence type="ECO:0000259" key="2">
    <source>
        <dbReference type="Pfam" id="PF20209"/>
    </source>
</evidence>